<dbReference type="InterPro" id="IPR013194">
    <property type="entry name" value="HDAC_interact_dom"/>
</dbReference>
<dbReference type="InterPro" id="IPR031693">
    <property type="entry name" value="Sin3_C"/>
</dbReference>
<feature type="compositionally biased region" description="Low complexity" evidence="9">
    <location>
        <begin position="426"/>
        <end position="441"/>
    </location>
</feature>
<dbReference type="GO" id="GO:0000122">
    <property type="term" value="P:negative regulation of transcription by RNA polymerase II"/>
    <property type="evidence" value="ECO:0007669"/>
    <property type="project" value="TreeGrafter"/>
</dbReference>
<dbReference type="InterPro" id="IPR036600">
    <property type="entry name" value="PAH_sf"/>
</dbReference>
<dbReference type="Pfam" id="PF16879">
    <property type="entry name" value="Sin3a_C"/>
    <property type="match status" value="1"/>
</dbReference>
<dbReference type="GO" id="GO:0003714">
    <property type="term" value="F:transcription corepressor activity"/>
    <property type="evidence" value="ECO:0007669"/>
    <property type="project" value="InterPro"/>
</dbReference>
<dbReference type="InterPro" id="IPR039774">
    <property type="entry name" value="Sin3-like"/>
</dbReference>
<evidence type="ECO:0000256" key="8">
    <source>
        <dbReference type="SAM" id="Coils"/>
    </source>
</evidence>
<dbReference type="Pfam" id="PF08295">
    <property type="entry name" value="Sin3_corepress"/>
    <property type="match status" value="1"/>
</dbReference>
<feature type="compositionally biased region" description="Pro residues" evidence="9">
    <location>
        <begin position="442"/>
        <end position="451"/>
    </location>
</feature>
<feature type="region of interest" description="Disordered" evidence="9">
    <location>
        <begin position="193"/>
        <end position="233"/>
    </location>
</feature>
<dbReference type="Gene3D" id="1.20.1160.11">
    <property type="entry name" value="Paired amphipathic helix"/>
    <property type="match status" value="3"/>
</dbReference>
<name>A0A507DGT5_9FUNG</name>
<organism evidence="11 12">
    <name type="scientific">Synchytrium endobioticum</name>
    <dbReference type="NCBI Taxonomy" id="286115"/>
    <lineage>
        <taxon>Eukaryota</taxon>
        <taxon>Fungi</taxon>
        <taxon>Fungi incertae sedis</taxon>
        <taxon>Chytridiomycota</taxon>
        <taxon>Chytridiomycota incertae sedis</taxon>
        <taxon>Chytridiomycetes</taxon>
        <taxon>Synchytriales</taxon>
        <taxon>Synchytriaceae</taxon>
        <taxon>Synchytrium</taxon>
    </lineage>
</organism>
<evidence type="ECO:0000256" key="1">
    <source>
        <dbReference type="ARBA" id="ARBA00004123"/>
    </source>
</evidence>
<evidence type="ECO:0000256" key="9">
    <source>
        <dbReference type="SAM" id="MobiDB-lite"/>
    </source>
</evidence>
<proteinExistence type="predicted"/>
<evidence type="ECO:0000256" key="6">
    <source>
        <dbReference type="ARBA" id="ARBA00023242"/>
    </source>
</evidence>
<evidence type="ECO:0000256" key="3">
    <source>
        <dbReference type="ARBA" id="ARBA00022737"/>
    </source>
</evidence>
<dbReference type="PROSITE" id="PS51477">
    <property type="entry name" value="PAH"/>
    <property type="match status" value="3"/>
</dbReference>
<dbReference type="OrthoDB" id="10265969at2759"/>
<sequence length="1375" mass="153010">MSALQNDTPPANRDRGQGNSIATPPPSMNQPQPPSTATTPHAPPSHLPVISTSSTQPPIAATLISVLPSSAAVAAMEFPLGSSQYRPLNVKDALSYLDQVKNQFGDQPDVYNRFLDIMKEFKSQSIDTPGVINRVSSLFRGHSNLITGFNTFLPPGYRIEATNDPQNPIRVTTPPESDGLMYGGVSSTTPLAAAANSSSITVPPPPPPPPPVSLPGGYMHASHPPPASQPPGWYAGIDIDRPALLPILPTSASLLIPPSSQSHSSSVSGGTPLSLPPPPPSAAPCRNLLGITGTSLIAASLPSVSPAAVVSANIPGRAPMEFNHAISYVNKIMNRFAGERETYKQFLEILQTYQKEQKPIQEVYAQIAVLFKDHKDLLDEFKLFLPDTAPNNRGVAVPPNGMPQMRTVSDSKRSSAAVRKPSTKRPGSVGTSSHSSATGTPTHPPPPPLAPLAPLVNQSAHHQQSRKKAKAMAVLLAGPPTKSQSVTGSSAAGSMPAGSSGPDEELEFFERAKRAIGNKTTYNEFLKVLNLFSQELIDIKTLVERVEPFLGWQPDLFEWFKKFVKFEDNEIIHNIPGPSRGLDLSTSRRSGRSYRQLPAEVPRPACSGRDELCKEVLNDDWISTPVYMSESGEIGHHKKTVYEEAIFNVESERYEFDINIEANIHTISILEHLAAQIQMMSAEDKAKLKLPPGLVPGGSKSIYQRIVKKVYEKERGLEVIEALHHNPAVAVPVVLRRLKQKDEEWKRAQREWNKVWRDIDIKNFYKSLDHQGVTFKNTDRKAISVKHLIQEIEILHREQRHRKSNLAVQHQYDFAFRYPQVFEDLRRLLLALIKASPMYTEQDHERVRNFLSLFIPAFFLLDKVHEHDGAGYYETRNNIAGIDSMDFTGDPSMDNDDSLISKDKKGKSNLRRNVLTRKVAPPAKRQKTGRLEDVDVDDDGRSIDGRSEATESELGFSGQTPQSPGSNSTITPILHSRDEKVSHTRPIYPNRATFTLYANSSLYGFFRLYELAYARLAKMKELSDDLARYPPRKTNPTAIELGLNIKGSHDPRAFTGNRYVEMIRLAHELVESRMDNTEFEDRMRHMYGTCAYLMFTIDKVLHAVVKQIQVMASEARTLDLLSLYYRDRENMTTSTKQEGLYKLAASGIMVEGESMYRLEYFIAERVLTIQLVSNDEATDPDTLSSEQRWSLYVDRYVQAGPTDASYKFFLVRQPFLKRLLPAAADIPDVPIGSLGYISKSNLEIKITVNTFRLFYVSNAQDVFYRPMPSRNATLQSTKKSVDLREAASQSRKIRSSNFNKWLTRRVQRIDQELQEIEAQKELDKARAEAEQQAVKDAAVATDVVISMDVDSSPPKEPLLKEKEVVAAESTSSVIG</sequence>
<dbReference type="PANTHER" id="PTHR12346">
    <property type="entry name" value="SIN3B-RELATED"/>
    <property type="match status" value="1"/>
</dbReference>
<feature type="compositionally biased region" description="Low complexity" evidence="9">
    <location>
        <begin position="488"/>
        <end position="501"/>
    </location>
</feature>
<dbReference type="VEuPathDB" id="FungiDB:SeMB42_g05890"/>
<evidence type="ECO:0000256" key="4">
    <source>
        <dbReference type="ARBA" id="ARBA00023015"/>
    </source>
</evidence>
<feature type="compositionally biased region" description="Pro residues" evidence="9">
    <location>
        <begin position="23"/>
        <end position="34"/>
    </location>
</feature>
<evidence type="ECO:0000313" key="12">
    <source>
        <dbReference type="Proteomes" id="UP000320475"/>
    </source>
</evidence>
<dbReference type="SMART" id="SM00761">
    <property type="entry name" value="HDAC_interact"/>
    <property type="match status" value="1"/>
</dbReference>
<feature type="compositionally biased region" description="Basic and acidic residues" evidence="9">
    <location>
        <begin position="929"/>
        <end position="949"/>
    </location>
</feature>
<dbReference type="Proteomes" id="UP000320475">
    <property type="component" value="Unassembled WGS sequence"/>
</dbReference>
<feature type="compositionally biased region" description="Polar residues" evidence="9">
    <location>
        <begin position="957"/>
        <end position="971"/>
    </location>
</feature>
<feature type="compositionally biased region" description="Pro residues" evidence="9">
    <location>
        <begin position="202"/>
        <end position="213"/>
    </location>
</feature>
<dbReference type="PANTHER" id="PTHR12346:SF0">
    <property type="entry name" value="SIN3A, ISOFORM G"/>
    <property type="match status" value="1"/>
</dbReference>
<feature type="domain" description="Histone deacetylase interacting" evidence="10">
    <location>
        <begin position="586"/>
        <end position="687"/>
    </location>
</feature>
<dbReference type="EMBL" id="QEAM01000015">
    <property type="protein sequence ID" value="TPX50611.1"/>
    <property type="molecule type" value="Genomic_DNA"/>
</dbReference>
<feature type="coiled-coil region" evidence="8">
    <location>
        <begin position="1299"/>
        <end position="1335"/>
    </location>
</feature>
<feature type="region of interest" description="Disordered" evidence="9">
    <location>
        <begin position="389"/>
        <end position="504"/>
    </location>
</feature>
<evidence type="ECO:0000256" key="7">
    <source>
        <dbReference type="PROSITE-ProRule" id="PRU00810"/>
    </source>
</evidence>
<dbReference type="SUPFAM" id="SSF47762">
    <property type="entry name" value="PAH2 domain"/>
    <property type="match status" value="3"/>
</dbReference>
<evidence type="ECO:0000256" key="5">
    <source>
        <dbReference type="ARBA" id="ARBA00023163"/>
    </source>
</evidence>
<keyword evidence="5" id="KW-0804">Transcription</keyword>
<keyword evidence="3" id="KW-0677">Repeat</keyword>
<dbReference type="InterPro" id="IPR003822">
    <property type="entry name" value="PAH"/>
</dbReference>
<protein>
    <recommendedName>
        <fullName evidence="10">Histone deacetylase interacting domain-containing protein</fullName>
    </recommendedName>
</protein>
<feature type="compositionally biased region" description="Low complexity" evidence="9">
    <location>
        <begin position="256"/>
        <end position="273"/>
    </location>
</feature>
<keyword evidence="8" id="KW-0175">Coiled coil</keyword>
<keyword evidence="2" id="KW-0678">Repressor</keyword>
<feature type="region of interest" description="Disordered" evidence="9">
    <location>
        <begin position="911"/>
        <end position="984"/>
    </location>
</feature>
<reference evidence="11 12" key="1">
    <citation type="journal article" date="2019" name="Sci. Rep.">
        <title>Comparative genomics of chytrid fungi reveal insights into the obligate biotrophic and pathogenic lifestyle of Synchytrium endobioticum.</title>
        <authorList>
            <person name="van de Vossenberg B.T.L.H."/>
            <person name="Warris S."/>
            <person name="Nguyen H.D.T."/>
            <person name="van Gent-Pelzer M.P.E."/>
            <person name="Joly D.L."/>
            <person name="van de Geest H.C."/>
            <person name="Bonants P.J.M."/>
            <person name="Smith D.S."/>
            <person name="Levesque C.A."/>
            <person name="van der Lee T.A.J."/>
        </authorList>
    </citation>
    <scope>NUCLEOTIDE SEQUENCE [LARGE SCALE GENOMIC DNA]</scope>
    <source>
        <strain evidence="11 12">LEV6574</strain>
    </source>
</reference>
<dbReference type="FunFam" id="1.20.1160.11:FF:000002">
    <property type="entry name" value="Paired amphipathic helix protein SIN3"/>
    <property type="match status" value="1"/>
</dbReference>
<evidence type="ECO:0000256" key="2">
    <source>
        <dbReference type="ARBA" id="ARBA00022491"/>
    </source>
</evidence>
<dbReference type="FunFam" id="1.20.1160.11:FF:000001">
    <property type="entry name" value="Paired amphipathic helix protein Sin3"/>
    <property type="match status" value="1"/>
</dbReference>
<feature type="region of interest" description="Disordered" evidence="9">
    <location>
        <begin position="256"/>
        <end position="281"/>
    </location>
</feature>
<evidence type="ECO:0000259" key="10">
    <source>
        <dbReference type="SMART" id="SM00761"/>
    </source>
</evidence>
<keyword evidence="6 7" id="KW-0539">Nucleus</keyword>
<dbReference type="FunFam" id="1.20.1160.11:FF:000003">
    <property type="entry name" value="Paired amphipathic helix SIN3-like protein"/>
    <property type="match status" value="1"/>
</dbReference>
<comment type="caution">
    <text evidence="11">The sequence shown here is derived from an EMBL/GenBank/DDBJ whole genome shotgun (WGS) entry which is preliminary data.</text>
</comment>
<dbReference type="Pfam" id="PF02671">
    <property type="entry name" value="PAH"/>
    <property type="match status" value="3"/>
</dbReference>
<feature type="region of interest" description="Disordered" evidence="9">
    <location>
        <begin position="1"/>
        <end position="53"/>
    </location>
</feature>
<keyword evidence="4" id="KW-0805">Transcription regulation</keyword>
<accession>A0A507DGT5</accession>
<dbReference type="GO" id="GO:0033698">
    <property type="term" value="C:Rpd3L complex"/>
    <property type="evidence" value="ECO:0007669"/>
    <property type="project" value="UniProtKB-ARBA"/>
</dbReference>
<evidence type="ECO:0000313" key="11">
    <source>
        <dbReference type="EMBL" id="TPX50611.1"/>
    </source>
</evidence>
<dbReference type="GO" id="GO:0010628">
    <property type="term" value="P:positive regulation of gene expression"/>
    <property type="evidence" value="ECO:0007669"/>
    <property type="project" value="UniProtKB-ARBA"/>
</dbReference>
<comment type="subcellular location">
    <subcellularLocation>
        <location evidence="1 7">Nucleus</location>
    </subcellularLocation>
</comment>
<gene>
    <name evidence="11" type="ORF">SeLEV6574_g00778</name>
</gene>